<dbReference type="Pfam" id="PF12200">
    <property type="entry name" value="DUF3597"/>
    <property type="match status" value="1"/>
</dbReference>
<dbReference type="InterPro" id="IPR022016">
    <property type="entry name" value="DUF3597"/>
</dbReference>
<name>A0A290XBL4_9GAMM</name>
<dbReference type="Proteomes" id="UP000218968">
    <property type="component" value="Chromosome"/>
</dbReference>
<dbReference type="RefSeq" id="WP_096296882.1">
    <property type="nucleotide sequence ID" value="NZ_CP023406.1"/>
</dbReference>
<evidence type="ECO:0000259" key="2">
    <source>
        <dbReference type="Pfam" id="PF12200"/>
    </source>
</evidence>
<sequence>MGLFSKISDRIFGRKPAAKPTATPGGAVARPAAVIFTGSKNDPKVSPPSRNPAPAPAAAAPAEPVDVEAVLTEMAAKKGGPSDWRHSIVDLLKLLDLDSSLEARKELATELGVNAGAAGSAEQNIALHRAVMRKLAENGGKVPDALKD</sequence>
<evidence type="ECO:0000256" key="1">
    <source>
        <dbReference type="SAM" id="MobiDB-lite"/>
    </source>
</evidence>
<proteinExistence type="predicted"/>
<dbReference type="SUPFAM" id="SSF158634">
    <property type="entry name" value="RPA2825-like"/>
    <property type="match status" value="1"/>
</dbReference>
<evidence type="ECO:0000313" key="3">
    <source>
        <dbReference type="EMBL" id="ATD66554.1"/>
    </source>
</evidence>
<reference evidence="4" key="1">
    <citation type="submission" date="2017-09" db="EMBL/GenBank/DDBJ databases">
        <title>Luteimonas liuhanmingii sp.nov., isolated from the intestinal contents of Tibetan Plateau Pika in Yushu, Qinghai Province, China.</title>
        <authorList>
            <person name="Gui Z."/>
        </authorList>
    </citation>
    <scope>NUCLEOTIDE SEQUENCE [LARGE SCALE GENOMIC DNA]</scope>
    <source>
        <strain evidence="4">100111</strain>
    </source>
</reference>
<evidence type="ECO:0000313" key="4">
    <source>
        <dbReference type="Proteomes" id="UP000218968"/>
    </source>
</evidence>
<dbReference type="EMBL" id="CP023406">
    <property type="protein sequence ID" value="ATD66554.1"/>
    <property type="molecule type" value="Genomic_DNA"/>
</dbReference>
<feature type="compositionally biased region" description="Pro residues" evidence="1">
    <location>
        <begin position="45"/>
        <end position="55"/>
    </location>
</feature>
<organism evidence="3 4">
    <name type="scientific">Luteimonas chenhongjianii</name>
    <dbReference type="NCBI Taxonomy" id="2006110"/>
    <lineage>
        <taxon>Bacteria</taxon>
        <taxon>Pseudomonadati</taxon>
        <taxon>Pseudomonadota</taxon>
        <taxon>Gammaproteobacteria</taxon>
        <taxon>Lysobacterales</taxon>
        <taxon>Lysobacteraceae</taxon>
        <taxon>Luteimonas</taxon>
    </lineage>
</organism>
<dbReference type="KEGG" id="lum:CNR27_03035"/>
<accession>A0A290XBL4</accession>
<gene>
    <name evidence="3" type="ORF">CNR27_03035</name>
</gene>
<protein>
    <recommendedName>
        <fullName evidence="2">DUF3597 domain-containing protein</fullName>
    </recommendedName>
</protein>
<dbReference type="AlphaFoldDB" id="A0A290XBL4"/>
<dbReference type="OrthoDB" id="5524840at2"/>
<feature type="region of interest" description="Disordered" evidence="1">
    <location>
        <begin position="38"/>
        <end position="63"/>
    </location>
</feature>
<feature type="domain" description="DUF3597" evidence="2">
    <location>
        <begin position="3"/>
        <end position="143"/>
    </location>
</feature>
<keyword evidence="4" id="KW-1185">Reference proteome</keyword>